<dbReference type="EC" id="2.4.-.-" evidence="2"/>
<reference evidence="2 3" key="1">
    <citation type="submission" date="2023-03" db="EMBL/GenBank/DDBJ databases">
        <title>Bacillus Genome Sequencing.</title>
        <authorList>
            <person name="Dunlap C."/>
        </authorList>
    </citation>
    <scope>NUCLEOTIDE SEQUENCE [LARGE SCALE GENOMIC DNA]</scope>
    <source>
        <strain evidence="2 3">NRS-52</strain>
    </source>
</reference>
<dbReference type="PANTHER" id="PTHR45947">
    <property type="entry name" value="SULFOQUINOVOSYL TRANSFERASE SQD2"/>
    <property type="match status" value="1"/>
</dbReference>
<dbReference type="GO" id="GO:0016757">
    <property type="term" value="F:glycosyltransferase activity"/>
    <property type="evidence" value="ECO:0007669"/>
    <property type="project" value="UniProtKB-KW"/>
</dbReference>
<evidence type="ECO:0000313" key="3">
    <source>
        <dbReference type="Proteomes" id="UP001343257"/>
    </source>
</evidence>
<dbReference type="PANTHER" id="PTHR45947:SF3">
    <property type="entry name" value="SULFOQUINOVOSYL TRANSFERASE SQD2"/>
    <property type="match status" value="1"/>
</dbReference>
<dbReference type="EMBL" id="JARTLD010000004">
    <property type="protein sequence ID" value="MED5016036.1"/>
    <property type="molecule type" value="Genomic_DNA"/>
</dbReference>
<dbReference type="RefSeq" id="WP_328274929.1">
    <property type="nucleotide sequence ID" value="NZ_JARTLD010000004.1"/>
</dbReference>
<keyword evidence="2" id="KW-0808">Transferase</keyword>
<feature type="domain" description="Glycosyl transferase family 1" evidence="1">
    <location>
        <begin position="172"/>
        <end position="336"/>
    </location>
</feature>
<dbReference type="InterPro" id="IPR050194">
    <property type="entry name" value="Glycosyltransferase_grp1"/>
</dbReference>
<gene>
    <name evidence="2" type="ORF">P9847_01815</name>
</gene>
<dbReference type="CDD" id="cd03801">
    <property type="entry name" value="GT4_PimA-like"/>
    <property type="match status" value="1"/>
</dbReference>
<proteinExistence type="predicted"/>
<comment type="caution">
    <text evidence="2">The sequence shown here is derived from an EMBL/GenBank/DDBJ whole genome shotgun (WGS) entry which is preliminary data.</text>
</comment>
<dbReference type="Gene3D" id="3.40.50.2000">
    <property type="entry name" value="Glycogen Phosphorylase B"/>
    <property type="match status" value="1"/>
</dbReference>
<dbReference type="Pfam" id="PF00534">
    <property type="entry name" value="Glycos_transf_1"/>
    <property type="match status" value="1"/>
</dbReference>
<dbReference type="Proteomes" id="UP001343257">
    <property type="component" value="Unassembled WGS sequence"/>
</dbReference>
<sequence length="360" mass="40930">MEEEHDDMNVLFVFYVPSGGMDTLNRLRCKALKKYGIHASCLYYYWGAGVQNNDEIPMYITNNDDEIRVILAAGNYDMIVVTTDHTSFPRFRALGYQGKLVLEIQGYGSKENARKQLMDAVPIVNAYADGLLNPCTPHIAAIFQELFPHIPQFHFPNCFDSESFTYRYGAVPDHPIIAWLGRMEDNKNWREFLHIGYQLSYYVPTIELWMFEDPNLADPTERQQFELMVDNLNLRSRLSLRSNVPNAQMQYFYSMIGDSGGFMCSTSKVEGGPLSVLEAMSCLCPVLATHSDGVALCIRHNETGKNYALGNVAQAVQEGLELMQNGVLRESIRLNALRLLQTEFNPHLYCLSFIGMLNQL</sequence>
<evidence type="ECO:0000259" key="1">
    <source>
        <dbReference type="Pfam" id="PF00534"/>
    </source>
</evidence>
<name>A0ABU6PMF2_9BACL</name>
<accession>A0ABU6PMF2</accession>
<protein>
    <submittedName>
        <fullName evidence="2">Glycosyltransferase family 4 protein</fullName>
        <ecNumber evidence="2">2.4.-.-</ecNumber>
    </submittedName>
</protein>
<organism evidence="2 3">
    <name type="scientific">Paenibacillus chibensis</name>
    <dbReference type="NCBI Taxonomy" id="59846"/>
    <lineage>
        <taxon>Bacteria</taxon>
        <taxon>Bacillati</taxon>
        <taxon>Bacillota</taxon>
        <taxon>Bacilli</taxon>
        <taxon>Bacillales</taxon>
        <taxon>Paenibacillaceae</taxon>
        <taxon>Paenibacillus</taxon>
    </lineage>
</organism>
<dbReference type="SUPFAM" id="SSF53756">
    <property type="entry name" value="UDP-Glycosyltransferase/glycogen phosphorylase"/>
    <property type="match status" value="1"/>
</dbReference>
<keyword evidence="3" id="KW-1185">Reference proteome</keyword>
<evidence type="ECO:0000313" key="2">
    <source>
        <dbReference type="EMBL" id="MED5016036.1"/>
    </source>
</evidence>
<dbReference type="InterPro" id="IPR001296">
    <property type="entry name" value="Glyco_trans_1"/>
</dbReference>
<keyword evidence="2" id="KW-0328">Glycosyltransferase</keyword>